<reference evidence="1" key="1">
    <citation type="submission" date="2020-01" db="EMBL/GenBank/DDBJ databases">
        <title>Genome Sequencing of Three Apophysomyces-Like Fungal Strains Confirms a Novel Fungal Genus in the Mucoromycota with divergent Burkholderia-like Endosymbiotic Bacteria.</title>
        <authorList>
            <person name="Stajich J.E."/>
            <person name="Macias A.M."/>
            <person name="Carter-House D."/>
            <person name="Lovett B."/>
            <person name="Kasson L.R."/>
            <person name="Berry K."/>
            <person name="Grigoriev I."/>
            <person name="Chang Y."/>
            <person name="Spatafora J."/>
            <person name="Kasson M.T."/>
        </authorList>
    </citation>
    <scope>NUCLEOTIDE SEQUENCE</scope>
    <source>
        <strain evidence="1">NRRL A-21654</strain>
    </source>
</reference>
<protein>
    <submittedName>
        <fullName evidence="1">Uncharacterized protein</fullName>
    </submittedName>
</protein>
<evidence type="ECO:0000313" key="1">
    <source>
        <dbReference type="EMBL" id="KAF7729300.1"/>
    </source>
</evidence>
<dbReference type="Proteomes" id="UP000605846">
    <property type="component" value="Unassembled WGS sequence"/>
</dbReference>
<evidence type="ECO:0000313" key="2">
    <source>
        <dbReference type="Proteomes" id="UP000605846"/>
    </source>
</evidence>
<gene>
    <name evidence="1" type="ORF">EC973_004556</name>
</gene>
<name>A0A8H7BSL5_9FUNG</name>
<keyword evidence="2" id="KW-1185">Reference proteome</keyword>
<comment type="caution">
    <text evidence="1">The sequence shown here is derived from an EMBL/GenBank/DDBJ whole genome shotgun (WGS) entry which is preliminary data.</text>
</comment>
<organism evidence="1 2">
    <name type="scientific">Apophysomyces ossiformis</name>
    <dbReference type="NCBI Taxonomy" id="679940"/>
    <lineage>
        <taxon>Eukaryota</taxon>
        <taxon>Fungi</taxon>
        <taxon>Fungi incertae sedis</taxon>
        <taxon>Mucoromycota</taxon>
        <taxon>Mucoromycotina</taxon>
        <taxon>Mucoromycetes</taxon>
        <taxon>Mucorales</taxon>
        <taxon>Mucorineae</taxon>
        <taxon>Mucoraceae</taxon>
        <taxon>Apophysomyces</taxon>
    </lineage>
</organism>
<dbReference type="AlphaFoldDB" id="A0A8H7BSL5"/>
<accession>A0A8H7BSL5</accession>
<dbReference type="EMBL" id="JABAYA010000026">
    <property type="protein sequence ID" value="KAF7729300.1"/>
    <property type="molecule type" value="Genomic_DNA"/>
</dbReference>
<proteinExistence type="predicted"/>
<sequence>MPVECVEVSDVVEHVRADITKKDAIDLVLNQNVVTDGALDLKVLESVTNDLALQTVRQLEARLKNEANVVSKLRWASEVPLQEKDRAIAMLENAAKDHGIMLMLCSGHWAADYLRIVFRPLHKGNVSKFLFISDD</sequence>